<keyword evidence="3" id="KW-1185">Reference proteome</keyword>
<reference evidence="2 3" key="1">
    <citation type="journal article" date="2024" name="Ann. Entomol. Soc. Am.">
        <title>Genomic analyses of the southern and eastern yellowjacket wasps (Hymenoptera: Vespidae) reveal evolutionary signatures of social life.</title>
        <authorList>
            <person name="Catto M.A."/>
            <person name="Caine P.B."/>
            <person name="Orr S.E."/>
            <person name="Hunt B.G."/>
            <person name="Goodisman M.A.D."/>
        </authorList>
    </citation>
    <scope>NUCLEOTIDE SEQUENCE [LARGE SCALE GENOMIC DNA]</scope>
    <source>
        <strain evidence="2">233</strain>
        <tissue evidence="2">Head and thorax</tissue>
    </source>
</reference>
<proteinExistence type="predicted"/>
<feature type="compositionally biased region" description="Basic and acidic residues" evidence="1">
    <location>
        <begin position="120"/>
        <end position="130"/>
    </location>
</feature>
<dbReference type="Proteomes" id="UP001607302">
    <property type="component" value="Unassembled WGS sequence"/>
</dbReference>
<organism evidence="2 3">
    <name type="scientific">Vespula squamosa</name>
    <name type="common">Southern yellow jacket</name>
    <name type="synonym">Wasp</name>
    <dbReference type="NCBI Taxonomy" id="30214"/>
    <lineage>
        <taxon>Eukaryota</taxon>
        <taxon>Metazoa</taxon>
        <taxon>Ecdysozoa</taxon>
        <taxon>Arthropoda</taxon>
        <taxon>Hexapoda</taxon>
        <taxon>Insecta</taxon>
        <taxon>Pterygota</taxon>
        <taxon>Neoptera</taxon>
        <taxon>Endopterygota</taxon>
        <taxon>Hymenoptera</taxon>
        <taxon>Apocrita</taxon>
        <taxon>Aculeata</taxon>
        <taxon>Vespoidea</taxon>
        <taxon>Vespidae</taxon>
        <taxon>Vespinae</taxon>
        <taxon>Vespula</taxon>
    </lineage>
</organism>
<evidence type="ECO:0000256" key="1">
    <source>
        <dbReference type="SAM" id="MobiDB-lite"/>
    </source>
</evidence>
<feature type="region of interest" description="Disordered" evidence="1">
    <location>
        <begin position="120"/>
        <end position="143"/>
    </location>
</feature>
<name>A0ABD2A1F2_VESSQ</name>
<comment type="caution">
    <text evidence="2">The sequence shown here is derived from an EMBL/GenBank/DDBJ whole genome shotgun (WGS) entry which is preliminary data.</text>
</comment>
<gene>
    <name evidence="2" type="ORF">V1478_015637</name>
</gene>
<protein>
    <submittedName>
        <fullName evidence="2">Uncharacterized protein</fullName>
    </submittedName>
</protein>
<evidence type="ECO:0000313" key="3">
    <source>
        <dbReference type="Proteomes" id="UP001607302"/>
    </source>
</evidence>
<dbReference type="AlphaFoldDB" id="A0ABD2A1F2"/>
<evidence type="ECO:0000313" key="2">
    <source>
        <dbReference type="EMBL" id="KAL2714452.1"/>
    </source>
</evidence>
<dbReference type="EMBL" id="JAUDFV010000156">
    <property type="protein sequence ID" value="KAL2714452.1"/>
    <property type="molecule type" value="Genomic_DNA"/>
</dbReference>
<sequence length="321" mass="37730">MPNIFIRSMLKVFKRKVWFLRFSTKANCRLDDSIRLLSHSLKINYLRKFSLAARPQTTINIISHDINFIFILFDEHIEVYESFNITKLIVIIIKHCIALNYDIIMVYNRLEENIERSTKRDKVGEIRNKEEEEEEEEEEKEKKKKVRKVVSQSRWYFRSKRSVKSPIAYLKKLRKSLSFDMLNGNGGRGEGDTFDRGDQNIGHCEDSVTGNITCRSVLSNDEAAMYPYNVAINHVDRISHFNSTHARTSVRSLPPTQLYLQPPPSTPTLTFPHSYIPPLRQFLLCSFAQKTLPNPPQSTLWLETSDEKERWRLEWGWWWGG</sequence>
<accession>A0ABD2A1F2</accession>